<evidence type="ECO:0000313" key="7">
    <source>
        <dbReference type="Proteomes" id="UP000565715"/>
    </source>
</evidence>
<feature type="region of interest" description="Disordered" evidence="4">
    <location>
        <begin position="374"/>
        <end position="398"/>
    </location>
</feature>
<reference evidence="6 7" key="1">
    <citation type="submission" date="2020-04" db="EMBL/GenBank/DDBJ databases">
        <title>MicrobeNet Type strains.</title>
        <authorList>
            <person name="Nicholson A.C."/>
        </authorList>
    </citation>
    <scope>NUCLEOTIDE SEQUENCE [LARGE SCALE GENOMIC DNA]</scope>
    <source>
        <strain evidence="6 7">DSM 45078</strain>
    </source>
</reference>
<dbReference type="PANTHER" id="PTHR30349">
    <property type="entry name" value="PHAGE INTEGRASE-RELATED"/>
    <property type="match status" value="1"/>
</dbReference>
<evidence type="ECO:0000256" key="3">
    <source>
        <dbReference type="ARBA" id="ARBA00023172"/>
    </source>
</evidence>
<dbReference type="InterPro" id="IPR011010">
    <property type="entry name" value="DNA_brk_join_enz"/>
</dbReference>
<dbReference type="InterPro" id="IPR050090">
    <property type="entry name" value="Tyrosine_recombinase_XerCD"/>
</dbReference>
<dbReference type="PROSITE" id="PS51898">
    <property type="entry name" value="TYR_RECOMBINASE"/>
    <property type="match status" value="1"/>
</dbReference>
<comment type="similarity">
    <text evidence="1">Belongs to the 'phage' integrase family.</text>
</comment>
<dbReference type="PANTHER" id="PTHR30349:SF64">
    <property type="entry name" value="PROPHAGE INTEGRASE INTD-RELATED"/>
    <property type="match status" value="1"/>
</dbReference>
<dbReference type="Gene3D" id="1.10.150.130">
    <property type="match status" value="1"/>
</dbReference>
<dbReference type="EMBL" id="JAAXOO010000003">
    <property type="protein sequence ID" value="NKY33821.1"/>
    <property type="molecule type" value="Genomic_DNA"/>
</dbReference>
<evidence type="ECO:0000259" key="5">
    <source>
        <dbReference type="PROSITE" id="PS51898"/>
    </source>
</evidence>
<proteinExistence type="inferred from homology"/>
<dbReference type="Gene3D" id="1.10.443.10">
    <property type="entry name" value="Intergrase catalytic core"/>
    <property type="match status" value="1"/>
</dbReference>
<dbReference type="InterPro" id="IPR013762">
    <property type="entry name" value="Integrase-like_cat_sf"/>
</dbReference>
<evidence type="ECO:0000313" key="6">
    <source>
        <dbReference type="EMBL" id="NKY33821.1"/>
    </source>
</evidence>
<feature type="domain" description="Tyr recombinase" evidence="5">
    <location>
        <begin position="192"/>
        <end position="405"/>
    </location>
</feature>
<evidence type="ECO:0000256" key="2">
    <source>
        <dbReference type="ARBA" id="ARBA00023125"/>
    </source>
</evidence>
<dbReference type="SUPFAM" id="SSF56349">
    <property type="entry name" value="DNA breaking-rejoining enzymes"/>
    <property type="match status" value="1"/>
</dbReference>
<dbReference type="Proteomes" id="UP000565715">
    <property type="component" value="Unassembled WGS sequence"/>
</dbReference>
<gene>
    <name evidence="6" type="ORF">HGA13_12135</name>
</gene>
<name>A0A846XBX0_9NOCA</name>
<organism evidence="6 7">
    <name type="scientific">Nocardia speluncae</name>
    <dbReference type="NCBI Taxonomy" id="419477"/>
    <lineage>
        <taxon>Bacteria</taxon>
        <taxon>Bacillati</taxon>
        <taxon>Actinomycetota</taxon>
        <taxon>Actinomycetes</taxon>
        <taxon>Mycobacteriales</taxon>
        <taxon>Nocardiaceae</taxon>
        <taxon>Nocardia</taxon>
    </lineage>
</organism>
<evidence type="ECO:0000256" key="4">
    <source>
        <dbReference type="SAM" id="MobiDB-lite"/>
    </source>
</evidence>
<dbReference type="InterPro" id="IPR002104">
    <property type="entry name" value="Integrase_catalytic"/>
</dbReference>
<dbReference type="GO" id="GO:0003677">
    <property type="term" value="F:DNA binding"/>
    <property type="evidence" value="ECO:0007669"/>
    <property type="project" value="UniProtKB-KW"/>
</dbReference>
<dbReference type="GO" id="GO:0006310">
    <property type="term" value="P:DNA recombination"/>
    <property type="evidence" value="ECO:0007669"/>
    <property type="project" value="UniProtKB-KW"/>
</dbReference>
<keyword evidence="3" id="KW-0233">DNA recombination</keyword>
<protein>
    <submittedName>
        <fullName evidence="6">Tyrosine-type recombinase/integrase</fullName>
    </submittedName>
</protein>
<dbReference type="AlphaFoldDB" id="A0A846XBX0"/>
<evidence type="ECO:0000256" key="1">
    <source>
        <dbReference type="ARBA" id="ARBA00008857"/>
    </source>
</evidence>
<dbReference type="RefSeq" id="WP_068049972.1">
    <property type="nucleotide sequence ID" value="NZ_JAAXOO010000003.1"/>
</dbReference>
<keyword evidence="2" id="KW-0238">DNA-binding</keyword>
<comment type="caution">
    <text evidence="6">The sequence shown here is derived from an EMBL/GenBank/DDBJ whole genome shotgun (WGS) entry which is preliminary data.</text>
</comment>
<dbReference type="InterPro" id="IPR010998">
    <property type="entry name" value="Integrase_recombinase_N"/>
</dbReference>
<accession>A0A846XBX0</accession>
<sequence>MPRQALAIGTYGNITCTKLGLRQFRARARYRAYSGETVRVEGWGTSKTGAENRLKEVVQERIKSEGRQRNGTVTRNTLIPELADLWLEEMALDETTLPQTLQWYREEIEPSDDPRARKDTVKIKTAMSGVRLFEADTSYLDAHLKMIQKNGHTRKAQSHKIILTGMMSLAVRHGAIRENPMREVGKIKRKKTKPKAMDETTRNGLRAQLETWLAGEAIPGTPAYTSGPARDPDILNAADILLGTGARPGECLAFRRCDIDRSATPWEMTISGTIVRVTGVGLYRQEWTKTDAGYRTVVLPRFTIETLRALGADDWDPDDEAPLFPSRRGGWRDPHNFGRTWRAARGTTYAWITPKTYRKTNLTAVAEQFGAEQAKRQAGHRNSSTTEQHYIDQPALAPDSTAVLNRLAPAVSGTAQDNPGNQDW</sequence>
<keyword evidence="7" id="KW-1185">Reference proteome</keyword>
<dbReference type="GO" id="GO:0015074">
    <property type="term" value="P:DNA integration"/>
    <property type="evidence" value="ECO:0007669"/>
    <property type="project" value="InterPro"/>
</dbReference>